<feature type="region of interest" description="Disordered" evidence="1">
    <location>
        <begin position="1"/>
        <end position="21"/>
    </location>
</feature>
<organism evidence="2 3">
    <name type="scientific">Ktedonobacter robiniae</name>
    <dbReference type="NCBI Taxonomy" id="2778365"/>
    <lineage>
        <taxon>Bacteria</taxon>
        <taxon>Bacillati</taxon>
        <taxon>Chloroflexota</taxon>
        <taxon>Ktedonobacteria</taxon>
        <taxon>Ktedonobacterales</taxon>
        <taxon>Ktedonobacteraceae</taxon>
        <taxon>Ktedonobacter</taxon>
    </lineage>
</organism>
<protein>
    <submittedName>
        <fullName evidence="2">Uncharacterized protein</fullName>
    </submittedName>
</protein>
<evidence type="ECO:0000256" key="1">
    <source>
        <dbReference type="SAM" id="MobiDB-lite"/>
    </source>
</evidence>
<comment type="caution">
    <text evidence="2">The sequence shown here is derived from an EMBL/GenBank/DDBJ whole genome shotgun (WGS) entry which is preliminary data.</text>
</comment>
<gene>
    <name evidence="2" type="ORF">KSB_00200</name>
</gene>
<accession>A0ABQ3UFZ7</accession>
<dbReference type="EMBL" id="BNJG01000001">
    <property type="protein sequence ID" value="GHO51545.1"/>
    <property type="molecule type" value="Genomic_DNA"/>
</dbReference>
<evidence type="ECO:0000313" key="2">
    <source>
        <dbReference type="EMBL" id="GHO51545.1"/>
    </source>
</evidence>
<reference evidence="2 3" key="1">
    <citation type="journal article" date="2021" name="Int. J. Syst. Evol. Microbiol.">
        <title>Reticulibacter mediterranei gen. nov., sp. nov., within the new family Reticulibacteraceae fam. nov., and Ktedonospora formicarum gen. nov., sp. nov., Ktedonobacter robiniae sp. nov., Dictyobacter formicarum sp. nov. and Dictyobacter arantiisoli sp. nov., belonging to the class Ktedonobacteria.</title>
        <authorList>
            <person name="Yabe S."/>
            <person name="Zheng Y."/>
            <person name="Wang C.M."/>
            <person name="Sakai Y."/>
            <person name="Abe K."/>
            <person name="Yokota A."/>
            <person name="Donadio S."/>
            <person name="Cavaletti L."/>
            <person name="Monciardini P."/>
        </authorList>
    </citation>
    <scope>NUCLEOTIDE SEQUENCE [LARGE SCALE GENOMIC DNA]</scope>
    <source>
        <strain evidence="2 3">SOSP1-30</strain>
    </source>
</reference>
<keyword evidence="3" id="KW-1185">Reference proteome</keyword>
<proteinExistence type="predicted"/>
<dbReference type="Proteomes" id="UP000654345">
    <property type="component" value="Unassembled WGS sequence"/>
</dbReference>
<name>A0ABQ3UFZ7_9CHLR</name>
<evidence type="ECO:0000313" key="3">
    <source>
        <dbReference type="Proteomes" id="UP000654345"/>
    </source>
</evidence>
<sequence>MLEHLSQGHYNKFRGERRGDRSKSMASFMAESAKISFLESAYAPVALSL</sequence>